<keyword evidence="3" id="KW-1185">Reference proteome</keyword>
<evidence type="ECO:0000313" key="3">
    <source>
        <dbReference type="Proteomes" id="UP000296706"/>
    </source>
</evidence>
<sequence>MGLLQRALPLVGTLYLCYLALQPPPVRWIGLICLAVLTPFLVGWVAGNLLGIGPWAGGEE</sequence>
<dbReference type="GeneID" id="39849176"/>
<dbReference type="KEGG" id="hsn:DV733_14910"/>
<dbReference type="STRING" id="1457250.GCA_000755225_01855"/>
<keyword evidence="1" id="KW-0472">Membrane</keyword>
<accession>A0A4D6HHE7</accession>
<proteinExistence type="predicted"/>
<name>A0A4D6HHE7_9EURY</name>
<feature type="transmembrane region" description="Helical" evidence="1">
    <location>
        <begin position="6"/>
        <end position="21"/>
    </location>
</feature>
<gene>
    <name evidence="2" type="ORF">DV733_14910</name>
</gene>
<protein>
    <submittedName>
        <fullName evidence="2">Uncharacterized protein</fullName>
    </submittedName>
</protein>
<feature type="transmembrane region" description="Helical" evidence="1">
    <location>
        <begin position="28"/>
        <end position="46"/>
    </location>
</feature>
<reference evidence="2 3" key="1">
    <citation type="journal article" date="2019" name="Nat. Commun.">
        <title>A new type of DNA phosphorothioation-based antiviral system in archaea.</title>
        <authorList>
            <person name="Xiong L."/>
            <person name="Liu S."/>
            <person name="Chen S."/>
            <person name="Xiao Y."/>
            <person name="Zhu B."/>
            <person name="Gao Y."/>
            <person name="Zhang Y."/>
            <person name="Chen B."/>
            <person name="Luo J."/>
            <person name="Deng Z."/>
            <person name="Chen X."/>
            <person name="Wang L."/>
            <person name="Chen S."/>
        </authorList>
    </citation>
    <scope>NUCLEOTIDE SEQUENCE [LARGE SCALE GENOMIC DNA]</scope>
    <source>
        <strain evidence="2 3">CBA1105</strain>
    </source>
</reference>
<evidence type="ECO:0000256" key="1">
    <source>
        <dbReference type="SAM" id="Phobius"/>
    </source>
</evidence>
<dbReference type="RefSeq" id="WP_049992764.1">
    <property type="nucleotide sequence ID" value="NZ_CP031310.1"/>
</dbReference>
<dbReference type="OrthoDB" id="224006at2157"/>
<evidence type="ECO:0000313" key="2">
    <source>
        <dbReference type="EMBL" id="QCC52442.1"/>
    </source>
</evidence>
<keyword evidence="1" id="KW-0812">Transmembrane</keyword>
<organism evidence="2 3">
    <name type="scientific">Halapricum salinum</name>
    <dbReference type="NCBI Taxonomy" id="1457250"/>
    <lineage>
        <taxon>Archaea</taxon>
        <taxon>Methanobacteriati</taxon>
        <taxon>Methanobacteriota</taxon>
        <taxon>Stenosarchaea group</taxon>
        <taxon>Halobacteria</taxon>
        <taxon>Halobacteriales</taxon>
        <taxon>Haloarculaceae</taxon>
        <taxon>Halapricum</taxon>
    </lineage>
</organism>
<dbReference type="EMBL" id="CP031310">
    <property type="protein sequence ID" value="QCC52442.1"/>
    <property type="molecule type" value="Genomic_DNA"/>
</dbReference>
<dbReference type="AlphaFoldDB" id="A0A4D6HHE7"/>
<dbReference type="Proteomes" id="UP000296706">
    <property type="component" value="Chromosome"/>
</dbReference>
<keyword evidence="1" id="KW-1133">Transmembrane helix</keyword>